<evidence type="ECO:0000313" key="4">
    <source>
        <dbReference type="EMBL" id="AEI37223.1"/>
    </source>
</evidence>
<dbReference type="GO" id="GO:0016747">
    <property type="term" value="F:acyltransferase activity, transferring groups other than amino-acyl groups"/>
    <property type="evidence" value="ECO:0007669"/>
    <property type="project" value="InterPro"/>
</dbReference>
<dbReference type="Gene3D" id="3.40.630.30">
    <property type="match status" value="1"/>
</dbReference>
<dbReference type="SUPFAM" id="SSF55729">
    <property type="entry name" value="Acyl-CoA N-acyltransferases (Nat)"/>
    <property type="match status" value="1"/>
</dbReference>
<proteinExistence type="predicted"/>
<keyword evidence="1 4" id="KW-0808">Transferase</keyword>
<evidence type="ECO:0000313" key="5">
    <source>
        <dbReference type="Proteomes" id="UP000000491"/>
    </source>
</evidence>
<dbReference type="PANTHER" id="PTHR43800">
    <property type="entry name" value="PEPTIDYL-LYSINE N-ACETYLTRANSFERASE YJAB"/>
    <property type="match status" value="1"/>
</dbReference>
<dbReference type="STRING" id="579138.Zymop_0320"/>
<reference evidence="4 5" key="1">
    <citation type="journal article" date="2011" name="J. Bacteriol.">
        <title>Genome sequence of the ethanol-producing Zymomonas mobilis subsp. pomaceae lectotype strain ATCC 29192.</title>
        <authorList>
            <person name="Kouvelis V.N."/>
            <person name="Davenport K.W."/>
            <person name="Brettin T.S."/>
            <person name="Bruce D."/>
            <person name="Detter C."/>
            <person name="Han C.S."/>
            <person name="Nolan M."/>
            <person name="Tapia R."/>
            <person name="Damoulaki A."/>
            <person name="Kyrpides N.C."/>
            <person name="Typas M.A."/>
            <person name="Pappas K.M."/>
        </authorList>
    </citation>
    <scope>NUCLEOTIDE SEQUENCE [LARGE SCALE GENOMIC DNA]</scope>
    <source>
        <strain evidence="5">ATCC 29192 / DSM 22645 / JCM 10191 / CCUG 17912 / NBRC 13757 / NCIMB 11200 / NRRL B-4491 / Barker I</strain>
    </source>
</reference>
<dbReference type="PATRIC" id="fig|579138.3.peg.337"/>
<keyword evidence="2" id="KW-0012">Acyltransferase</keyword>
<evidence type="ECO:0000256" key="1">
    <source>
        <dbReference type="ARBA" id="ARBA00022679"/>
    </source>
</evidence>
<dbReference type="HOGENOM" id="CLU_098254_2_0_5"/>
<dbReference type="RefSeq" id="WP_013933622.1">
    <property type="nucleotide sequence ID" value="NC_015709.1"/>
</dbReference>
<dbReference type="KEGG" id="zmp:Zymop_0320"/>
<dbReference type="InterPro" id="IPR000182">
    <property type="entry name" value="GNAT_dom"/>
</dbReference>
<dbReference type="PANTHER" id="PTHR43800:SF1">
    <property type="entry name" value="PEPTIDYL-LYSINE N-ACETYLTRANSFERASE YJAB"/>
    <property type="match status" value="1"/>
</dbReference>
<protein>
    <submittedName>
        <fullName evidence="4">GCN5-related N-acetyltransferase</fullName>
    </submittedName>
</protein>
<dbReference type="Pfam" id="PF00583">
    <property type="entry name" value="Acetyltransf_1"/>
    <property type="match status" value="1"/>
</dbReference>
<dbReference type="EMBL" id="CP002865">
    <property type="protein sequence ID" value="AEI37223.1"/>
    <property type="molecule type" value="Genomic_DNA"/>
</dbReference>
<dbReference type="Proteomes" id="UP000000491">
    <property type="component" value="Chromosome"/>
</dbReference>
<evidence type="ECO:0000256" key="2">
    <source>
        <dbReference type="ARBA" id="ARBA00023315"/>
    </source>
</evidence>
<dbReference type="AlphaFoldDB" id="F8EUK7"/>
<evidence type="ECO:0000259" key="3">
    <source>
        <dbReference type="PROSITE" id="PS51186"/>
    </source>
</evidence>
<name>F8EUK7_ZYMMT</name>
<organism evidence="4 5">
    <name type="scientific">Zymomonas mobilis subsp. pomaceae (strain ATCC 29192 / DSM 22645 / JCM 10191 / CCUG 17912 / NBRC 13757 / NCIMB 11200 / NRRL B-4491 / Barker I)</name>
    <dbReference type="NCBI Taxonomy" id="579138"/>
    <lineage>
        <taxon>Bacteria</taxon>
        <taxon>Pseudomonadati</taxon>
        <taxon>Pseudomonadota</taxon>
        <taxon>Alphaproteobacteria</taxon>
        <taxon>Sphingomonadales</taxon>
        <taxon>Zymomonadaceae</taxon>
        <taxon>Zymomonas</taxon>
    </lineage>
</organism>
<accession>F8EUK7</accession>
<dbReference type="PROSITE" id="PS51186">
    <property type="entry name" value="GNAT"/>
    <property type="match status" value="1"/>
</dbReference>
<gene>
    <name evidence="4" type="ordered locus">Zymop_0320</name>
</gene>
<sequence length="200" mass="22923">MAFFPLKKGQLASLVTALEMVKQPDGALSSLRSIPEKNLSLSRWIRPSVEAYKEIFQKIGSPWLWFSRLELEEHALLALIHHPKIEIYRVFNAEKTETIGISELDFREKGQCEITFFGLSPDYIGQGIGNQLMGMTLEKAWQPGIRRIWLHSCSFDHPSALSFYQRHGFKPFQRMIEIHSDPRITGLLPKEAAPHIPVIL</sequence>
<dbReference type="CDD" id="cd04301">
    <property type="entry name" value="NAT_SF"/>
    <property type="match status" value="1"/>
</dbReference>
<dbReference type="eggNOG" id="COG0454">
    <property type="taxonomic scope" value="Bacteria"/>
</dbReference>
<dbReference type="InterPro" id="IPR016181">
    <property type="entry name" value="Acyl_CoA_acyltransferase"/>
</dbReference>
<feature type="domain" description="N-acetyltransferase" evidence="3">
    <location>
        <begin position="39"/>
        <end position="194"/>
    </location>
</feature>